<dbReference type="EMBL" id="CATNWA010021963">
    <property type="protein sequence ID" value="CAI9624607.1"/>
    <property type="molecule type" value="Genomic_DNA"/>
</dbReference>
<feature type="non-terminal residue" evidence="2">
    <location>
        <position position="148"/>
    </location>
</feature>
<dbReference type="InterPro" id="IPR026971">
    <property type="entry name" value="CND1/NCAPD3"/>
</dbReference>
<comment type="caution">
    <text evidence="2">The sequence shown here is derived from an EMBL/GenBank/DDBJ whole genome shotgun (WGS) entry which is preliminary data.</text>
</comment>
<proteinExistence type="predicted"/>
<evidence type="ECO:0000313" key="3">
    <source>
        <dbReference type="Proteomes" id="UP001162483"/>
    </source>
</evidence>
<keyword evidence="3" id="KW-1185">Reference proteome</keyword>
<dbReference type="SUPFAM" id="SSF48371">
    <property type="entry name" value="ARM repeat"/>
    <property type="match status" value="1"/>
</dbReference>
<evidence type="ECO:0000256" key="1">
    <source>
        <dbReference type="ARBA" id="ARBA00023067"/>
    </source>
</evidence>
<sequence>TTLQDRCRDPAVSVRKQSLTCLTELLQAQPNNVLVQKACLTGLVPVVLDTETTVQEKTLECLDQLILQNIRHYKHYKDSDEKQKLTWDLLQLLTTECQDLGRYLTKAFHLWAKQDKFSSTLINNLISHTDTEHAAPAWMVLAKVAISA</sequence>
<dbReference type="Gene3D" id="1.25.10.10">
    <property type="entry name" value="Leucine-rich Repeat Variant"/>
    <property type="match status" value="1"/>
</dbReference>
<evidence type="ECO:0000313" key="2">
    <source>
        <dbReference type="EMBL" id="CAI9624607.1"/>
    </source>
</evidence>
<dbReference type="PANTHER" id="PTHR14222:SF1">
    <property type="entry name" value="CONDENSIN-2 COMPLEX SUBUNIT D3"/>
    <property type="match status" value="1"/>
</dbReference>
<dbReference type="PANTHER" id="PTHR14222">
    <property type="entry name" value="CONDENSIN"/>
    <property type="match status" value="1"/>
</dbReference>
<feature type="non-terminal residue" evidence="2">
    <location>
        <position position="1"/>
    </location>
</feature>
<gene>
    <name evidence="2" type="ORF">SPARVUS_LOCUS16724808</name>
</gene>
<name>A0ABN9HVU7_9NEOB</name>
<reference evidence="2" key="1">
    <citation type="submission" date="2023-05" db="EMBL/GenBank/DDBJ databases">
        <authorList>
            <person name="Stuckert A."/>
        </authorList>
    </citation>
    <scope>NUCLEOTIDE SEQUENCE</scope>
</reference>
<keyword evidence="1" id="KW-0226">DNA condensation</keyword>
<accession>A0ABN9HVU7</accession>
<dbReference type="Proteomes" id="UP001162483">
    <property type="component" value="Unassembled WGS sequence"/>
</dbReference>
<dbReference type="InterPro" id="IPR011989">
    <property type="entry name" value="ARM-like"/>
</dbReference>
<dbReference type="InterPro" id="IPR016024">
    <property type="entry name" value="ARM-type_fold"/>
</dbReference>
<protein>
    <submittedName>
        <fullName evidence="2">Uncharacterized protein</fullName>
    </submittedName>
</protein>
<organism evidence="2 3">
    <name type="scientific">Staurois parvus</name>
    <dbReference type="NCBI Taxonomy" id="386267"/>
    <lineage>
        <taxon>Eukaryota</taxon>
        <taxon>Metazoa</taxon>
        <taxon>Chordata</taxon>
        <taxon>Craniata</taxon>
        <taxon>Vertebrata</taxon>
        <taxon>Euteleostomi</taxon>
        <taxon>Amphibia</taxon>
        <taxon>Batrachia</taxon>
        <taxon>Anura</taxon>
        <taxon>Neobatrachia</taxon>
        <taxon>Ranoidea</taxon>
        <taxon>Ranidae</taxon>
        <taxon>Staurois</taxon>
    </lineage>
</organism>